<name>A0A6N0A5Y9_9CAUD</name>
<dbReference type="Proteomes" id="UP000509569">
    <property type="component" value="Segment"/>
</dbReference>
<gene>
    <name evidence="1" type="primary">1</name>
    <name evidence="1" type="ORF">SEA_TZGORDON_1</name>
</gene>
<evidence type="ECO:0008006" key="3">
    <source>
        <dbReference type="Google" id="ProtNLM"/>
    </source>
</evidence>
<accession>A0A6N0A5Y9</accession>
<evidence type="ECO:0000313" key="2">
    <source>
        <dbReference type="Proteomes" id="UP000509569"/>
    </source>
</evidence>
<evidence type="ECO:0000313" key="1">
    <source>
        <dbReference type="EMBL" id="QKO02922.1"/>
    </source>
</evidence>
<keyword evidence="2" id="KW-1185">Reference proteome</keyword>
<dbReference type="RefSeq" id="YP_010051090.1">
    <property type="nucleotide sequence ID" value="NC_054438.1"/>
</dbReference>
<organism evidence="1 2">
    <name type="scientific">Gordonia phage TZGordon</name>
    <dbReference type="NCBI Taxonomy" id="2744004"/>
    <lineage>
        <taxon>Viruses</taxon>
        <taxon>Duplodnaviria</taxon>
        <taxon>Heunggongvirae</taxon>
        <taxon>Uroviricota</taxon>
        <taxon>Caudoviricetes</taxon>
        <taxon>Ruthgordonvirinae</taxon>
        <taxon>Vendettavirus</taxon>
        <taxon>Vendettavirus tzgordon</taxon>
    </lineage>
</organism>
<dbReference type="EMBL" id="MT553344">
    <property type="protein sequence ID" value="QKO02922.1"/>
    <property type="molecule type" value="Genomic_DNA"/>
</dbReference>
<dbReference type="GeneID" id="63911915"/>
<dbReference type="KEGG" id="vg:63911915"/>
<protein>
    <recommendedName>
        <fullName evidence="3">DUF2188 domain-containing protein</fullName>
    </recommendedName>
</protein>
<reference evidence="1 2" key="1">
    <citation type="submission" date="2020-06" db="EMBL/GenBank/DDBJ databases">
        <authorList>
            <person name="Moran J."/>
            <person name="Kenna M."/>
            <person name="Ware V."/>
            <person name="Garlena R.A."/>
            <person name="Russell D.A."/>
            <person name="Pope W.H."/>
            <person name="Jacobs-Sera D."/>
            <person name="Hatfull G.F."/>
        </authorList>
    </citation>
    <scope>NUCLEOTIDE SEQUENCE [LARGE SCALE GENOMIC DNA]</scope>
</reference>
<proteinExistence type="predicted"/>
<sequence>MAKRGERRPWKVSYEWSSGMRGKDAYSSREVAEMHADRIRAAGEGREDSDVVVKVEYQPTKPRNPVA</sequence>